<dbReference type="Proteomes" id="UP001212152">
    <property type="component" value="Unassembled WGS sequence"/>
</dbReference>
<accession>A0AAD5TPD5</accession>
<proteinExistence type="predicted"/>
<evidence type="ECO:0000313" key="1">
    <source>
        <dbReference type="EMBL" id="KAJ3178045.1"/>
    </source>
</evidence>
<sequence length="122" mass="13426">MTIPALNLPPHYQRELTQSLLPLLWELHELLITLAHKDGTTASAAAAYEACITSELDKDQPGCLTAAIEMLAVNTGDDDGAGLGISAADGRRVRSLVGYFERQRPDMVREAKRIYGRRWAYG</sequence>
<dbReference type="EMBL" id="JADGJQ010000029">
    <property type="protein sequence ID" value="KAJ3178045.1"/>
    <property type="molecule type" value="Genomic_DNA"/>
</dbReference>
<evidence type="ECO:0000313" key="2">
    <source>
        <dbReference type="Proteomes" id="UP001212152"/>
    </source>
</evidence>
<dbReference type="AlphaFoldDB" id="A0AAD5TPD5"/>
<comment type="caution">
    <text evidence="1">The sequence shown here is derived from an EMBL/GenBank/DDBJ whole genome shotgun (WGS) entry which is preliminary data.</text>
</comment>
<reference evidence="1" key="1">
    <citation type="submission" date="2020-05" db="EMBL/GenBank/DDBJ databases">
        <title>Phylogenomic resolution of chytrid fungi.</title>
        <authorList>
            <person name="Stajich J.E."/>
            <person name="Amses K."/>
            <person name="Simmons R."/>
            <person name="Seto K."/>
            <person name="Myers J."/>
            <person name="Bonds A."/>
            <person name="Quandt C.A."/>
            <person name="Barry K."/>
            <person name="Liu P."/>
            <person name="Grigoriev I."/>
            <person name="Longcore J.E."/>
            <person name="James T.Y."/>
        </authorList>
    </citation>
    <scope>NUCLEOTIDE SEQUENCE</scope>
    <source>
        <strain evidence="1">JEL0379</strain>
    </source>
</reference>
<keyword evidence="2" id="KW-1185">Reference proteome</keyword>
<protein>
    <submittedName>
        <fullName evidence="1">Uncharacterized protein</fullName>
    </submittedName>
</protein>
<gene>
    <name evidence="1" type="ORF">HDU87_003823</name>
</gene>
<organism evidence="1 2">
    <name type="scientific">Geranomyces variabilis</name>
    <dbReference type="NCBI Taxonomy" id="109894"/>
    <lineage>
        <taxon>Eukaryota</taxon>
        <taxon>Fungi</taxon>
        <taxon>Fungi incertae sedis</taxon>
        <taxon>Chytridiomycota</taxon>
        <taxon>Chytridiomycota incertae sedis</taxon>
        <taxon>Chytridiomycetes</taxon>
        <taxon>Spizellomycetales</taxon>
        <taxon>Powellomycetaceae</taxon>
        <taxon>Geranomyces</taxon>
    </lineage>
</organism>
<name>A0AAD5TPD5_9FUNG</name>